<dbReference type="GO" id="GO:0004016">
    <property type="term" value="F:adenylate cyclase activity"/>
    <property type="evidence" value="ECO:0007669"/>
    <property type="project" value="TreeGrafter"/>
</dbReference>
<sequence length="920" mass="99549">MGVHDEQLLLGRAREVKLLDDLLAEARGGHGAVLVLRGEAGVGKTSLLRHCAEHATGLQVRRTAGVQSEMQLPFASLHQLCRPILDRVGSLPRPQEVALSVALGLMDGATPDPFLVSLAALSLLSESAAQQPMLCLIDDAQWVDSASAQALAFVARRLLADSIAMVFAVREPAANRELDGLPELRLEGLAEGDARALLRTVIPGRLDARVRDRLLAETRGNPLALLELPRRLSSTQLPGAFVLHDERELPERIEEVFLARLEALSTQARLLLLLAAAEPADDPMLLWRAAERLGIDASAAEATESEGLLAVDSGVRFRHPLVRSAIYRGASPRDRRAAHLALAESLDPQADPDRRAWHLAAATIGPDEAVAAELERSADRARARGGLSAAAAFLARSVELTNDPAARADRALAAAQASLHAGEFASALHVLQAVDASAPDELQRARADLMRAQIVSASGALEEVPALLLAAAERLEPLDPVVAREAYLDAWGAALFAGDRAEADMREVSRVVRGRQRFQGDPHGTDLLLHGMSVLMTDGREAAAPALRRALSAFLVEDIPVDRGMRWNVIASCAALELWDFESRNQITTRQLQLAREAGALTPLAFGLNGSAITMALTGQFEAALRLCAEADAVNEAIGSRVPAFGAMLLAALRGRESEGSSLLEDATRRARASGSGFGLQWAHWTGAMFLNGLRRYDEALDAAQRAWDAWPDWFVSVFASAELIEAAARLGRPERAADSLRRLMASAKVGGTEWAIGISERSTALLSDPAEAEPHYVTAIERLSTTRLRPEVARSHLVYGEWLRREGRRVDAREQLRLAHAMFTDLGAESFAERARDELLATGATVRKRTEAQHEELTPQEAHVARLAADGRTNAEIGATLYLSPRTVEWHLKKVFLKLQINSRRALRTALPKHEPIAG</sequence>
<proteinExistence type="predicted"/>
<dbReference type="SUPFAM" id="SSF52540">
    <property type="entry name" value="P-loop containing nucleoside triphosphate hydrolases"/>
    <property type="match status" value="1"/>
</dbReference>
<dbReference type="SUPFAM" id="SSF48452">
    <property type="entry name" value="TPR-like"/>
    <property type="match status" value="1"/>
</dbReference>
<dbReference type="GO" id="GO:0005524">
    <property type="term" value="F:ATP binding"/>
    <property type="evidence" value="ECO:0007669"/>
    <property type="project" value="UniProtKB-KW"/>
</dbReference>
<dbReference type="Proteomes" id="UP000275048">
    <property type="component" value="Unassembled WGS sequence"/>
</dbReference>
<dbReference type="PROSITE" id="PS50043">
    <property type="entry name" value="HTH_LUXR_2"/>
    <property type="match status" value="1"/>
</dbReference>
<dbReference type="Gene3D" id="1.10.10.10">
    <property type="entry name" value="Winged helix-like DNA-binding domain superfamily/Winged helix DNA-binding domain"/>
    <property type="match status" value="1"/>
</dbReference>
<keyword evidence="2" id="KW-0067">ATP-binding</keyword>
<reference evidence="4 5" key="1">
    <citation type="submission" date="2018-10" db="EMBL/GenBank/DDBJ databases">
        <title>Isolation, diversity and antibacterial activity of antinobacteria from the wheat rhizosphere soil.</title>
        <authorList>
            <person name="Sun T."/>
        </authorList>
    </citation>
    <scope>NUCLEOTIDE SEQUENCE [LARGE SCALE GENOMIC DNA]</scope>
    <source>
        <strain evidence="4 5">SJ-23</strain>
    </source>
</reference>
<feature type="domain" description="HTH luxR-type" evidence="3">
    <location>
        <begin position="851"/>
        <end position="916"/>
    </location>
</feature>
<dbReference type="SUPFAM" id="SSF46894">
    <property type="entry name" value="C-terminal effector domain of the bipartite response regulators"/>
    <property type="match status" value="1"/>
</dbReference>
<dbReference type="GO" id="GO:0006355">
    <property type="term" value="P:regulation of DNA-templated transcription"/>
    <property type="evidence" value="ECO:0007669"/>
    <property type="project" value="InterPro"/>
</dbReference>
<dbReference type="OrthoDB" id="483at2"/>
<dbReference type="PRINTS" id="PR00038">
    <property type="entry name" value="HTHLUXR"/>
</dbReference>
<name>A0A3M8AHY0_9MICO</name>
<dbReference type="GO" id="GO:0003677">
    <property type="term" value="F:DNA binding"/>
    <property type="evidence" value="ECO:0007669"/>
    <property type="project" value="InterPro"/>
</dbReference>
<dbReference type="Pfam" id="PF00196">
    <property type="entry name" value="GerE"/>
    <property type="match status" value="1"/>
</dbReference>
<dbReference type="Gene3D" id="3.40.50.300">
    <property type="entry name" value="P-loop containing nucleotide triphosphate hydrolases"/>
    <property type="match status" value="1"/>
</dbReference>
<evidence type="ECO:0000256" key="1">
    <source>
        <dbReference type="ARBA" id="ARBA00022741"/>
    </source>
</evidence>
<evidence type="ECO:0000259" key="3">
    <source>
        <dbReference type="PROSITE" id="PS50043"/>
    </source>
</evidence>
<dbReference type="InterPro" id="IPR016032">
    <property type="entry name" value="Sig_transdc_resp-reg_C-effctor"/>
</dbReference>
<dbReference type="InterPro" id="IPR041664">
    <property type="entry name" value="AAA_16"/>
</dbReference>
<organism evidence="4 5">
    <name type="scientific">Agromyces tardus</name>
    <dbReference type="NCBI Taxonomy" id="2583849"/>
    <lineage>
        <taxon>Bacteria</taxon>
        <taxon>Bacillati</taxon>
        <taxon>Actinomycetota</taxon>
        <taxon>Actinomycetes</taxon>
        <taxon>Micrococcales</taxon>
        <taxon>Microbacteriaceae</taxon>
        <taxon>Agromyces</taxon>
    </lineage>
</organism>
<accession>A0A3M8AHY0</accession>
<evidence type="ECO:0000313" key="4">
    <source>
        <dbReference type="EMBL" id="RNB50781.1"/>
    </source>
</evidence>
<dbReference type="GO" id="GO:0005737">
    <property type="term" value="C:cytoplasm"/>
    <property type="evidence" value="ECO:0007669"/>
    <property type="project" value="TreeGrafter"/>
</dbReference>
<gene>
    <name evidence="4" type="ORF">EDM22_05755</name>
</gene>
<dbReference type="CDD" id="cd06170">
    <property type="entry name" value="LuxR_C_like"/>
    <property type="match status" value="1"/>
</dbReference>
<dbReference type="InterPro" id="IPR036388">
    <property type="entry name" value="WH-like_DNA-bd_sf"/>
</dbReference>
<dbReference type="EMBL" id="RHHB01000006">
    <property type="protein sequence ID" value="RNB50781.1"/>
    <property type="molecule type" value="Genomic_DNA"/>
</dbReference>
<dbReference type="PANTHER" id="PTHR16305:SF35">
    <property type="entry name" value="TRANSCRIPTIONAL ACTIVATOR DOMAIN"/>
    <property type="match status" value="1"/>
</dbReference>
<dbReference type="PANTHER" id="PTHR16305">
    <property type="entry name" value="TESTICULAR SOLUBLE ADENYLYL CYCLASE"/>
    <property type="match status" value="1"/>
</dbReference>
<keyword evidence="5" id="KW-1185">Reference proteome</keyword>
<dbReference type="InterPro" id="IPR027417">
    <property type="entry name" value="P-loop_NTPase"/>
</dbReference>
<dbReference type="SMART" id="SM00421">
    <property type="entry name" value="HTH_LUXR"/>
    <property type="match status" value="1"/>
</dbReference>
<dbReference type="InterPro" id="IPR011990">
    <property type="entry name" value="TPR-like_helical_dom_sf"/>
</dbReference>
<dbReference type="Gene3D" id="1.25.40.10">
    <property type="entry name" value="Tetratricopeptide repeat domain"/>
    <property type="match status" value="1"/>
</dbReference>
<evidence type="ECO:0000313" key="5">
    <source>
        <dbReference type="Proteomes" id="UP000275048"/>
    </source>
</evidence>
<dbReference type="AlphaFoldDB" id="A0A3M8AHY0"/>
<dbReference type="InterPro" id="IPR000792">
    <property type="entry name" value="Tscrpt_reg_LuxR_C"/>
</dbReference>
<evidence type="ECO:0000256" key="2">
    <source>
        <dbReference type="ARBA" id="ARBA00022840"/>
    </source>
</evidence>
<dbReference type="RefSeq" id="WP_122936111.1">
    <property type="nucleotide sequence ID" value="NZ_JBHSNT010000049.1"/>
</dbReference>
<dbReference type="Pfam" id="PF13191">
    <property type="entry name" value="AAA_16"/>
    <property type="match status" value="1"/>
</dbReference>
<protein>
    <submittedName>
        <fullName evidence="4">Helix-turn-helix transcriptional regulator</fullName>
    </submittedName>
</protein>
<keyword evidence="1" id="KW-0547">Nucleotide-binding</keyword>
<comment type="caution">
    <text evidence="4">The sequence shown here is derived from an EMBL/GenBank/DDBJ whole genome shotgun (WGS) entry which is preliminary data.</text>
</comment>